<evidence type="ECO:0000256" key="2">
    <source>
        <dbReference type="ARBA" id="ARBA00022617"/>
    </source>
</evidence>
<keyword evidence="6 7" id="KW-0503">Monooxygenase</keyword>
<dbReference type="Gene3D" id="1.10.630.10">
    <property type="entry name" value="Cytochrome P450"/>
    <property type="match status" value="1"/>
</dbReference>
<keyword evidence="2 7" id="KW-0349">Heme</keyword>
<keyword evidence="9" id="KW-1185">Reference proteome</keyword>
<dbReference type="EMBL" id="CP060780">
    <property type="protein sequence ID" value="QNP44431.1"/>
    <property type="molecule type" value="Genomic_DNA"/>
</dbReference>
<evidence type="ECO:0000256" key="3">
    <source>
        <dbReference type="ARBA" id="ARBA00022723"/>
    </source>
</evidence>
<dbReference type="InterPro" id="IPR036396">
    <property type="entry name" value="Cyt_P450_sf"/>
</dbReference>
<keyword evidence="4 7" id="KW-0560">Oxidoreductase</keyword>
<dbReference type="SUPFAM" id="SSF48264">
    <property type="entry name" value="Cytochrome P450"/>
    <property type="match status" value="1"/>
</dbReference>
<sequence>MPAGTVVGVNPMLTHLLDGLWADPHRFDPDRFGPEPSRLRHRYAYVPFGGGAHGCLGANFASLQVRALLRTLLERFEIRPADDRPQQWYHWPNCRPVGGMRLALRPL</sequence>
<evidence type="ECO:0000313" key="8">
    <source>
        <dbReference type="EMBL" id="QNP44431.1"/>
    </source>
</evidence>
<dbReference type="PANTHER" id="PTHR24291:SF50">
    <property type="entry name" value="BIFUNCTIONAL ALBAFLAVENONE MONOOXYGENASE_TERPENE SYNTHASE"/>
    <property type="match status" value="1"/>
</dbReference>
<organism evidence="8 9">
    <name type="scientific">Sphingomonas daechungensis</name>
    <dbReference type="NCBI Taxonomy" id="1176646"/>
    <lineage>
        <taxon>Bacteria</taxon>
        <taxon>Pseudomonadati</taxon>
        <taxon>Pseudomonadota</taxon>
        <taxon>Alphaproteobacteria</taxon>
        <taxon>Sphingomonadales</taxon>
        <taxon>Sphingomonadaceae</taxon>
        <taxon>Sphingomonas</taxon>
    </lineage>
</organism>
<dbReference type="PANTHER" id="PTHR24291">
    <property type="entry name" value="CYTOCHROME P450 FAMILY 4"/>
    <property type="match status" value="1"/>
</dbReference>
<reference evidence="8 9" key="1">
    <citation type="submission" date="2020-08" db="EMBL/GenBank/DDBJ databases">
        <title>Genome sequence of Sphingomonas daechungensis KACC 18115T.</title>
        <authorList>
            <person name="Hyun D.-W."/>
            <person name="Bae J.-W."/>
        </authorList>
    </citation>
    <scope>NUCLEOTIDE SEQUENCE [LARGE SCALE GENOMIC DNA]</scope>
    <source>
        <strain evidence="8 9">KACC 18115</strain>
    </source>
</reference>
<gene>
    <name evidence="8" type="ORF">H9L15_08650</name>
</gene>
<dbReference type="Pfam" id="PF00067">
    <property type="entry name" value="p450"/>
    <property type="match status" value="1"/>
</dbReference>
<keyword evidence="3 7" id="KW-0479">Metal-binding</keyword>
<accession>A0ABX6T4R5</accession>
<evidence type="ECO:0000313" key="9">
    <source>
        <dbReference type="Proteomes" id="UP000516134"/>
    </source>
</evidence>
<name>A0ABX6T4R5_9SPHN</name>
<evidence type="ECO:0000256" key="5">
    <source>
        <dbReference type="ARBA" id="ARBA00023004"/>
    </source>
</evidence>
<keyword evidence="5 7" id="KW-0408">Iron</keyword>
<evidence type="ECO:0000256" key="1">
    <source>
        <dbReference type="ARBA" id="ARBA00010617"/>
    </source>
</evidence>
<dbReference type="InterPro" id="IPR002403">
    <property type="entry name" value="Cyt_P450_E_grp-IV"/>
</dbReference>
<evidence type="ECO:0000256" key="4">
    <source>
        <dbReference type="ARBA" id="ARBA00023002"/>
    </source>
</evidence>
<evidence type="ECO:0000256" key="6">
    <source>
        <dbReference type="ARBA" id="ARBA00023033"/>
    </source>
</evidence>
<dbReference type="InterPro" id="IPR017972">
    <property type="entry name" value="Cyt_P450_CS"/>
</dbReference>
<proteinExistence type="inferred from homology"/>
<protein>
    <submittedName>
        <fullName evidence="8">Cytochrome P450</fullName>
    </submittedName>
</protein>
<evidence type="ECO:0000256" key="7">
    <source>
        <dbReference type="RuleBase" id="RU000461"/>
    </source>
</evidence>
<dbReference type="InterPro" id="IPR001128">
    <property type="entry name" value="Cyt_P450"/>
</dbReference>
<comment type="similarity">
    <text evidence="1 7">Belongs to the cytochrome P450 family.</text>
</comment>
<dbReference type="InterPro" id="IPR050196">
    <property type="entry name" value="Cytochrome_P450_Monoox"/>
</dbReference>
<dbReference type="PRINTS" id="PR00465">
    <property type="entry name" value="EP450IV"/>
</dbReference>
<dbReference type="PROSITE" id="PS00086">
    <property type="entry name" value="CYTOCHROME_P450"/>
    <property type="match status" value="1"/>
</dbReference>
<dbReference type="Proteomes" id="UP000516134">
    <property type="component" value="Chromosome"/>
</dbReference>